<dbReference type="PROSITE" id="PS51266">
    <property type="entry name" value="ZF_CHY"/>
    <property type="match status" value="1"/>
</dbReference>
<gene>
    <name evidence="7" type="ORF">SS50377_10659</name>
</gene>
<dbReference type="InterPro" id="IPR037274">
    <property type="entry name" value="Znf_CHY_sf"/>
</dbReference>
<evidence type="ECO:0000256" key="4">
    <source>
        <dbReference type="PROSITE-ProRule" id="PRU00601"/>
    </source>
</evidence>
<accession>V6LZA8</accession>
<keyword evidence="1" id="KW-0479">Metal-binding</keyword>
<dbReference type="SUPFAM" id="SSF161219">
    <property type="entry name" value="CHY zinc finger-like"/>
    <property type="match status" value="1"/>
</dbReference>
<dbReference type="AlphaFoldDB" id="V6LZA8"/>
<protein>
    <recommendedName>
        <fullName evidence="6">CHY-type domain-containing protein</fullName>
    </recommendedName>
</protein>
<proteinExistence type="predicted"/>
<evidence type="ECO:0000313" key="7">
    <source>
        <dbReference type="EMBL" id="EST49081.1"/>
    </source>
</evidence>
<sequence>MELVQAYLQNTTIPFDDTKLITHGPFFKAEYQTIKFIIRAPQTAKVDVDSYSIIVAVKNKKIKVQPIIKEASYSYLKEFQKLVENIAKQTSVNNLLIQVSINFDQFLLKLWSYFTRYQAIDETGCTCLRYLFKQECEIVNTLPEATKIQLPIESPQSQVCQVETLAEQADTQVEKIEEPKVVTQLTNQVQQVHVQFRYKTEQELKNEEFKKLQMKQRMKIYDESEIITLDQFHAQIAQQKSFQQQRNLQQKPKIDGQEVLPKDISQNETWNTIQSVTYRDILVNLKQNQMTKDMLVLSRRYDGFNIHQNTESEIIFSFNVPLKQIPFAASKLLPVFSTLFSENDVDVTFLIAINLITEKKSFIRVDPQGKLLHILTKQARQLPPELMLSIDYCDYQFLSILSREMSQILRSSDIDAGNNIKDLDRREDTLKQFNICMIRPPVYKYIRHAQVQQGQYSEQDFLTKINSLPSPQCYIPLIESGITLLKNFDIIIQLFSDISAFAALQIKRIRVQQYLEGEGEEFAISDEQDSDSYYESSFSSSESSIYDTYAQVTDSFLAINDPQLSPNSLRLSLTNLQLENSMIIQFQKVQISVMCSKCSKMSVLTLDSTAIYKEYKTLNSDILACKQLCQFCTVKHEISCVSKLFNQAFKGDSGHPEPLFIVSHVNCIPLVLSFMDDSVIIIQCQCGTLSVQNSVQFFVSHDIQGAKCRCPNCFKPLIFTFESSYFALQSGKQNPSTQLSVEAIEGISLQRYWEEITEQWDLRALSKSFRWFRFACGQAFPCDVCHTKNCGCGDEIAKQMICGYCGKHQSVQSMCQGCRSDLTRARGCHWEGGNGCRNQEKMSKKDDKKYRGSWKSRSNKERKRMAMQKRGNAKKKDGERY</sequence>
<evidence type="ECO:0000256" key="3">
    <source>
        <dbReference type="ARBA" id="ARBA00022833"/>
    </source>
</evidence>
<keyword evidence="2 4" id="KW-0863">Zinc-finger</keyword>
<keyword evidence="3" id="KW-0862">Zinc</keyword>
<dbReference type="GO" id="GO:0008270">
    <property type="term" value="F:zinc ion binding"/>
    <property type="evidence" value="ECO:0007669"/>
    <property type="project" value="UniProtKB-KW"/>
</dbReference>
<evidence type="ECO:0000256" key="2">
    <source>
        <dbReference type="ARBA" id="ARBA00022771"/>
    </source>
</evidence>
<feature type="compositionally biased region" description="Basic and acidic residues" evidence="5">
    <location>
        <begin position="839"/>
        <end position="850"/>
    </location>
</feature>
<dbReference type="VEuPathDB" id="GiardiaDB:SS50377_22932"/>
<dbReference type="EMBL" id="KI545961">
    <property type="protein sequence ID" value="EST49081.1"/>
    <property type="molecule type" value="Genomic_DNA"/>
</dbReference>
<dbReference type="InterPro" id="IPR008913">
    <property type="entry name" value="Znf_CHY"/>
</dbReference>
<feature type="compositionally biased region" description="Basic residues" evidence="5">
    <location>
        <begin position="860"/>
        <end position="873"/>
    </location>
</feature>
<evidence type="ECO:0000259" key="6">
    <source>
        <dbReference type="PROSITE" id="PS51266"/>
    </source>
</evidence>
<evidence type="ECO:0000256" key="1">
    <source>
        <dbReference type="ARBA" id="ARBA00022723"/>
    </source>
</evidence>
<feature type="domain" description="CHY-type" evidence="6">
    <location>
        <begin position="755"/>
        <end position="820"/>
    </location>
</feature>
<feature type="region of interest" description="Disordered" evidence="5">
    <location>
        <begin position="839"/>
        <end position="881"/>
    </location>
</feature>
<reference evidence="7" key="1">
    <citation type="journal article" date="2014" name="PLoS Genet.">
        <title>The Genome of Spironucleus salmonicida Highlights a Fish Pathogen Adapted to Fluctuating Environments.</title>
        <authorList>
            <person name="Xu F."/>
            <person name="Jerlstrom-Hultqvist J."/>
            <person name="Einarsson E."/>
            <person name="Astvaldsson A."/>
            <person name="Svard S.G."/>
            <person name="Andersson J.O."/>
        </authorList>
    </citation>
    <scope>NUCLEOTIDE SEQUENCE</scope>
</reference>
<name>V6LZA8_9EUKA</name>
<evidence type="ECO:0000256" key="5">
    <source>
        <dbReference type="SAM" id="MobiDB-lite"/>
    </source>
</evidence>
<organism evidence="7">
    <name type="scientific">Spironucleus salmonicida</name>
    <dbReference type="NCBI Taxonomy" id="348837"/>
    <lineage>
        <taxon>Eukaryota</taxon>
        <taxon>Metamonada</taxon>
        <taxon>Diplomonadida</taxon>
        <taxon>Hexamitidae</taxon>
        <taxon>Hexamitinae</taxon>
        <taxon>Spironucleus</taxon>
    </lineage>
</organism>